<dbReference type="CDD" id="cd03801">
    <property type="entry name" value="GT4_PimA-like"/>
    <property type="match status" value="1"/>
</dbReference>
<evidence type="ECO:0000259" key="1">
    <source>
        <dbReference type="Pfam" id="PF13524"/>
    </source>
</evidence>
<sequence>LKKFLRTLSMFRPAVIYSQEEPFTLFTRECMKYAKDLRCPFYIFTWENRIGFRLDGEFDRIEQHAIQDAVGIICGNSLARERMLKLGADKSKLFVLPQTGLNPDLFKNLNKEKVFDLVYHGRMVREKGLPFLESVAKELELKMLWIGSRGQYHPRYGEHIEWTPYEELPELINSAKIGIQIPFSYNGFCEQMNFSVGECCLAELPVIASDNGSIPENYAGSPVRIIPQGDKDRLKEEIKILLADDLKREKLGKEGRAWVIEHLSLDTIAKKLLEILELT</sequence>
<dbReference type="GO" id="GO:0016757">
    <property type="term" value="F:glycosyltransferase activity"/>
    <property type="evidence" value="ECO:0007669"/>
    <property type="project" value="TreeGrafter"/>
</dbReference>
<comment type="caution">
    <text evidence="2">The sequence shown here is derived from an EMBL/GenBank/DDBJ whole genome shotgun (WGS) entry which is preliminary data.</text>
</comment>
<name>X1G0V7_9ZZZZ</name>
<dbReference type="AlphaFoldDB" id="X1G0V7"/>
<dbReference type="EMBL" id="BARU01020605">
    <property type="protein sequence ID" value="GAH50882.1"/>
    <property type="molecule type" value="Genomic_DNA"/>
</dbReference>
<proteinExistence type="predicted"/>
<organism evidence="2">
    <name type="scientific">marine sediment metagenome</name>
    <dbReference type="NCBI Taxonomy" id="412755"/>
    <lineage>
        <taxon>unclassified sequences</taxon>
        <taxon>metagenomes</taxon>
        <taxon>ecological metagenomes</taxon>
    </lineage>
</organism>
<dbReference type="Pfam" id="PF13524">
    <property type="entry name" value="Glyco_trans_1_2"/>
    <property type="match status" value="1"/>
</dbReference>
<feature type="domain" description="Spore protein YkvP/CgeB glycosyl transferase-like" evidence="1">
    <location>
        <begin position="131"/>
        <end position="273"/>
    </location>
</feature>
<protein>
    <recommendedName>
        <fullName evidence="1">Spore protein YkvP/CgeB glycosyl transferase-like domain-containing protein</fullName>
    </recommendedName>
</protein>
<dbReference type="InterPro" id="IPR055259">
    <property type="entry name" value="YkvP/CgeB_Glyco_trans-like"/>
</dbReference>
<gene>
    <name evidence="2" type="ORF">S03H2_33817</name>
</gene>
<dbReference type="PANTHER" id="PTHR12526:SF636">
    <property type="entry name" value="BLL3647 PROTEIN"/>
    <property type="match status" value="1"/>
</dbReference>
<evidence type="ECO:0000313" key="2">
    <source>
        <dbReference type="EMBL" id="GAH50882.1"/>
    </source>
</evidence>
<dbReference type="PANTHER" id="PTHR12526">
    <property type="entry name" value="GLYCOSYLTRANSFERASE"/>
    <property type="match status" value="1"/>
</dbReference>
<dbReference type="Gene3D" id="3.40.50.2000">
    <property type="entry name" value="Glycogen Phosphorylase B"/>
    <property type="match status" value="2"/>
</dbReference>
<reference evidence="2" key="1">
    <citation type="journal article" date="2014" name="Front. Microbiol.">
        <title>High frequency of phylogenetically diverse reductive dehalogenase-homologous genes in deep subseafloor sedimentary metagenomes.</title>
        <authorList>
            <person name="Kawai M."/>
            <person name="Futagami T."/>
            <person name="Toyoda A."/>
            <person name="Takaki Y."/>
            <person name="Nishi S."/>
            <person name="Hori S."/>
            <person name="Arai W."/>
            <person name="Tsubouchi T."/>
            <person name="Morono Y."/>
            <person name="Uchiyama I."/>
            <person name="Ito T."/>
            <person name="Fujiyama A."/>
            <person name="Inagaki F."/>
            <person name="Takami H."/>
        </authorList>
    </citation>
    <scope>NUCLEOTIDE SEQUENCE</scope>
    <source>
        <strain evidence="2">Expedition CK06-06</strain>
    </source>
</reference>
<dbReference type="SUPFAM" id="SSF53756">
    <property type="entry name" value="UDP-Glycosyltransferase/glycogen phosphorylase"/>
    <property type="match status" value="1"/>
</dbReference>
<feature type="non-terminal residue" evidence="2">
    <location>
        <position position="1"/>
    </location>
</feature>
<accession>X1G0V7</accession>